<dbReference type="Gene3D" id="3.40.50.10810">
    <property type="entry name" value="Tandem AAA-ATPase domain"/>
    <property type="match status" value="1"/>
</dbReference>
<dbReference type="SUPFAM" id="SSF52540">
    <property type="entry name" value="P-loop containing nucleoside triphosphate hydrolases"/>
    <property type="match status" value="1"/>
</dbReference>
<reference evidence="2" key="5">
    <citation type="journal article" date="2021" name="G3 (Bethesda)">
        <title>Aegilops tauschii genome assembly Aet v5.0 features greater sequence contiguity and improved annotation.</title>
        <authorList>
            <person name="Wang L."/>
            <person name="Zhu T."/>
            <person name="Rodriguez J.C."/>
            <person name="Deal K.R."/>
            <person name="Dubcovsky J."/>
            <person name="McGuire P.E."/>
            <person name="Lux T."/>
            <person name="Spannagl M."/>
            <person name="Mayer K.F.X."/>
            <person name="Baldrich P."/>
            <person name="Meyers B.C."/>
            <person name="Huo N."/>
            <person name="Gu Y.Q."/>
            <person name="Zhou H."/>
            <person name="Devos K.M."/>
            <person name="Bennetzen J.L."/>
            <person name="Unver T."/>
            <person name="Budak H."/>
            <person name="Gulick P.J."/>
            <person name="Galiba G."/>
            <person name="Kalapos B."/>
            <person name="Nelson D.R."/>
            <person name="Li P."/>
            <person name="You F.M."/>
            <person name="Luo M.C."/>
            <person name="Dvorak J."/>
        </authorList>
    </citation>
    <scope>NUCLEOTIDE SEQUENCE [LARGE SCALE GENOMIC DNA]</scope>
    <source>
        <strain evidence="2">cv. AL8/78</strain>
    </source>
</reference>
<reference evidence="2" key="4">
    <citation type="submission" date="2019-03" db="UniProtKB">
        <authorList>
            <consortium name="EnsemblPlants"/>
        </authorList>
    </citation>
    <scope>IDENTIFICATION</scope>
</reference>
<proteinExistence type="predicted"/>
<dbReference type="AlphaFoldDB" id="A0A453MU88"/>
<protein>
    <recommendedName>
        <fullName evidence="1">Helicase ATP-binding domain-containing protein</fullName>
    </recommendedName>
</protein>
<dbReference type="EnsemblPlants" id="AET6Gv20079800.7">
    <property type="protein sequence ID" value="AET6Gv20079800.7"/>
    <property type="gene ID" value="AET6Gv20079800"/>
</dbReference>
<keyword evidence="3" id="KW-1185">Reference proteome</keyword>
<reference evidence="2" key="3">
    <citation type="journal article" date="2017" name="Nature">
        <title>Genome sequence of the progenitor of the wheat D genome Aegilops tauschii.</title>
        <authorList>
            <person name="Luo M.C."/>
            <person name="Gu Y.Q."/>
            <person name="Puiu D."/>
            <person name="Wang H."/>
            <person name="Twardziok S.O."/>
            <person name="Deal K.R."/>
            <person name="Huo N."/>
            <person name="Zhu T."/>
            <person name="Wang L."/>
            <person name="Wang Y."/>
            <person name="McGuire P.E."/>
            <person name="Liu S."/>
            <person name="Long H."/>
            <person name="Ramasamy R.K."/>
            <person name="Rodriguez J.C."/>
            <person name="Van S.L."/>
            <person name="Yuan L."/>
            <person name="Wang Z."/>
            <person name="Xia Z."/>
            <person name="Xiao L."/>
            <person name="Anderson O.D."/>
            <person name="Ouyang S."/>
            <person name="Liang Y."/>
            <person name="Zimin A.V."/>
            <person name="Pertea G."/>
            <person name="Qi P."/>
            <person name="Bennetzen J.L."/>
            <person name="Dai X."/>
            <person name="Dawson M.W."/>
            <person name="Muller H.G."/>
            <person name="Kugler K."/>
            <person name="Rivarola-Duarte L."/>
            <person name="Spannagl M."/>
            <person name="Mayer K.F.X."/>
            <person name="Lu F.H."/>
            <person name="Bevan M.W."/>
            <person name="Leroy P."/>
            <person name="Li P."/>
            <person name="You F.M."/>
            <person name="Sun Q."/>
            <person name="Liu Z."/>
            <person name="Lyons E."/>
            <person name="Wicker T."/>
            <person name="Salzberg S.L."/>
            <person name="Devos K.M."/>
            <person name="Dvorak J."/>
        </authorList>
    </citation>
    <scope>NUCLEOTIDE SEQUENCE [LARGE SCALE GENOMIC DNA]</scope>
    <source>
        <strain evidence="2">cv. AL8/78</strain>
    </source>
</reference>
<dbReference type="PROSITE" id="PS51192">
    <property type="entry name" value="HELICASE_ATP_BIND_1"/>
    <property type="match status" value="1"/>
</dbReference>
<dbReference type="InterPro" id="IPR027417">
    <property type="entry name" value="P-loop_NTPase"/>
</dbReference>
<dbReference type="Gramene" id="AET6Gv20079800.7">
    <property type="protein sequence ID" value="AET6Gv20079800.7"/>
    <property type="gene ID" value="AET6Gv20079800"/>
</dbReference>
<reference evidence="3" key="2">
    <citation type="journal article" date="2017" name="Nat. Plants">
        <title>The Aegilops tauschii genome reveals multiple impacts of transposons.</title>
        <authorList>
            <person name="Zhao G."/>
            <person name="Zou C."/>
            <person name="Li K."/>
            <person name="Wang K."/>
            <person name="Li T."/>
            <person name="Gao L."/>
            <person name="Zhang X."/>
            <person name="Wang H."/>
            <person name="Yang Z."/>
            <person name="Liu X."/>
            <person name="Jiang W."/>
            <person name="Mao L."/>
            <person name="Kong X."/>
            <person name="Jiao Y."/>
            <person name="Jia J."/>
        </authorList>
    </citation>
    <scope>NUCLEOTIDE SEQUENCE [LARGE SCALE GENOMIC DNA]</scope>
    <source>
        <strain evidence="3">cv. AL8/78</strain>
    </source>
</reference>
<sequence>MIRNTFSEMNAPREENASVNKYYMLAHAVTEKVTKQPSLLRLGTLRDYQLVGLQWMLSLYNNKLNGILADEMGLGKTVQVMALIAYLMEFKGNYGPHLIIVPNAVLVNWKSELLNWLPSASCIFYVGAKDQRQKLFSQ</sequence>
<feature type="domain" description="Helicase ATP-binding" evidence="1">
    <location>
        <begin position="57"/>
        <end position="138"/>
    </location>
</feature>
<accession>A0A453MU88</accession>
<dbReference type="InterPro" id="IPR000330">
    <property type="entry name" value="SNF2_N"/>
</dbReference>
<evidence type="ECO:0000259" key="1">
    <source>
        <dbReference type="PROSITE" id="PS51192"/>
    </source>
</evidence>
<organism evidence="2 3">
    <name type="scientific">Aegilops tauschii subsp. strangulata</name>
    <name type="common">Goatgrass</name>
    <dbReference type="NCBI Taxonomy" id="200361"/>
    <lineage>
        <taxon>Eukaryota</taxon>
        <taxon>Viridiplantae</taxon>
        <taxon>Streptophyta</taxon>
        <taxon>Embryophyta</taxon>
        <taxon>Tracheophyta</taxon>
        <taxon>Spermatophyta</taxon>
        <taxon>Magnoliopsida</taxon>
        <taxon>Liliopsida</taxon>
        <taxon>Poales</taxon>
        <taxon>Poaceae</taxon>
        <taxon>BOP clade</taxon>
        <taxon>Pooideae</taxon>
        <taxon>Triticodae</taxon>
        <taxon>Triticeae</taxon>
        <taxon>Triticinae</taxon>
        <taxon>Aegilops</taxon>
    </lineage>
</organism>
<dbReference type="Proteomes" id="UP000015105">
    <property type="component" value="Chromosome 6D"/>
</dbReference>
<dbReference type="InterPro" id="IPR038718">
    <property type="entry name" value="SNF2-like_sf"/>
</dbReference>
<dbReference type="PANTHER" id="PTHR10799">
    <property type="entry name" value="SNF2/RAD54 HELICASE FAMILY"/>
    <property type="match status" value="1"/>
</dbReference>
<name>A0A453MU88_AEGTS</name>
<dbReference type="GO" id="GO:0005524">
    <property type="term" value="F:ATP binding"/>
    <property type="evidence" value="ECO:0007669"/>
    <property type="project" value="InterPro"/>
</dbReference>
<dbReference type="Pfam" id="PF00176">
    <property type="entry name" value="SNF2-rel_dom"/>
    <property type="match status" value="1"/>
</dbReference>
<evidence type="ECO:0000313" key="2">
    <source>
        <dbReference type="EnsemblPlants" id="AET6Gv20079800.7"/>
    </source>
</evidence>
<evidence type="ECO:0000313" key="3">
    <source>
        <dbReference type="Proteomes" id="UP000015105"/>
    </source>
</evidence>
<reference evidence="3" key="1">
    <citation type="journal article" date="2014" name="Science">
        <title>Ancient hybridizations among the ancestral genomes of bread wheat.</title>
        <authorList>
            <consortium name="International Wheat Genome Sequencing Consortium,"/>
            <person name="Marcussen T."/>
            <person name="Sandve S.R."/>
            <person name="Heier L."/>
            <person name="Spannagl M."/>
            <person name="Pfeifer M."/>
            <person name="Jakobsen K.S."/>
            <person name="Wulff B.B."/>
            <person name="Steuernagel B."/>
            <person name="Mayer K.F."/>
            <person name="Olsen O.A."/>
        </authorList>
    </citation>
    <scope>NUCLEOTIDE SEQUENCE [LARGE SCALE GENOMIC DNA]</scope>
    <source>
        <strain evidence="3">cv. AL8/78</strain>
    </source>
</reference>
<dbReference type="InterPro" id="IPR014001">
    <property type="entry name" value="Helicase_ATP-bd"/>
</dbReference>